<dbReference type="InterPro" id="IPR036097">
    <property type="entry name" value="HisK_dim/P_sf"/>
</dbReference>
<evidence type="ECO:0000259" key="11">
    <source>
        <dbReference type="PROSITE" id="PS50109"/>
    </source>
</evidence>
<dbReference type="PRINTS" id="PR00344">
    <property type="entry name" value="BCTRLSENSOR"/>
</dbReference>
<dbReference type="PANTHER" id="PTHR42878:SF7">
    <property type="entry name" value="SENSOR HISTIDINE KINASE GLRK"/>
    <property type="match status" value="1"/>
</dbReference>
<keyword evidence="10" id="KW-0472">Membrane</keyword>
<dbReference type="GO" id="GO:0000156">
    <property type="term" value="F:phosphorelay response regulator activity"/>
    <property type="evidence" value="ECO:0007669"/>
    <property type="project" value="TreeGrafter"/>
</dbReference>
<dbReference type="SMART" id="SM00387">
    <property type="entry name" value="HATPase_c"/>
    <property type="match status" value="1"/>
</dbReference>
<keyword evidence="10" id="KW-1133">Transmembrane helix</keyword>
<proteinExistence type="predicted"/>
<dbReference type="Proteomes" id="UP000248790">
    <property type="component" value="Unassembled WGS sequence"/>
</dbReference>
<dbReference type="GO" id="GO:0000155">
    <property type="term" value="F:phosphorelay sensor kinase activity"/>
    <property type="evidence" value="ECO:0007669"/>
    <property type="project" value="InterPro"/>
</dbReference>
<keyword evidence="13" id="KW-1185">Reference proteome</keyword>
<dbReference type="EMBL" id="QLMC01000001">
    <property type="protein sequence ID" value="RAK02138.1"/>
    <property type="molecule type" value="Genomic_DNA"/>
</dbReference>
<name>A0A327X7E8_LARAB</name>
<dbReference type="Pfam" id="PF02518">
    <property type="entry name" value="HATPase_c"/>
    <property type="match status" value="1"/>
</dbReference>
<reference evidence="12 13" key="1">
    <citation type="submission" date="2018-06" db="EMBL/GenBank/DDBJ databases">
        <title>Genomic Encyclopedia of Archaeal and Bacterial Type Strains, Phase II (KMG-II): from individual species to whole genera.</title>
        <authorList>
            <person name="Goeker M."/>
        </authorList>
    </citation>
    <scope>NUCLEOTIDE SEQUENCE [LARGE SCALE GENOMIC DNA]</scope>
    <source>
        <strain evidence="12 13">DSM 21851</strain>
    </source>
</reference>
<dbReference type="GO" id="GO:0005524">
    <property type="term" value="F:ATP binding"/>
    <property type="evidence" value="ECO:0007669"/>
    <property type="project" value="UniProtKB-KW"/>
</dbReference>
<keyword evidence="3" id="KW-0597">Phosphoprotein</keyword>
<feature type="transmembrane region" description="Helical" evidence="10">
    <location>
        <begin position="338"/>
        <end position="359"/>
    </location>
</feature>
<feature type="domain" description="Histidine kinase" evidence="11">
    <location>
        <begin position="396"/>
        <end position="610"/>
    </location>
</feature>
<keyword evidence="10" id="KW-0812">Transmembrane</keyword>
<organism evidence="12 13">
    <name type="scientific">Larkinella arboricola</name>
    <dbReference type="NCBI Taxonomy" id="643671"/>
    <lineage>
        <taxon>Bacteria</taxon>
        <taxon>Pseudomonadati</taxon>
        <taxon>Bacteroidota</taxon>
        <taxon>Cytophagia</taxon>
        <taxon>Cytophagales</taxon>
        <taxon>Spirosomataceae</taxon>
        <taxon>Larkinella</taxon>
    </lineage>
</organism>
<dbReference type="Pfam" id="PF00512">
    <property type="entry name" value="HisKA"/>
    <property type="match status" value="1"/>
</dbReference>
<dbReference type="CDD" id="cd00082">
    <property type="entry name" value="HisKA"/>
    <property type="match status" value="1"/>
</dbReference>
<gene>
    <name evidence="12" type="ORF">LX87_00253</name>
</gene>
<evidence type="ECO:0000313" key="13">
    <source>
        <dbReference type="Proteomes" id="UP000248790"/>
    </source>
</evidence>
<accession>A0A327X7E8</accession>
<dbReference type="AlphaFoldDB" id="A0A327X7E8"/>
<keyword evidence="7" id="KW-0067">ATP-binding</keyword>
<dbReference type="InterPro" id="IPR019734">
    <property type="entry name" value="TPR_rpt"/>
</dbReference>
<dbReference type="InterPro" id="IPR003661">
    <property type="entry name" value="HisK_dim/P_dom"/>
</dbReference>
<dbReference type="SMART" id="SM00388">
    <property type="entry name" value="HisKA"/>
    <property type="match status" value="1"/>
</dbReference>
<dbReference type="PROSITE" id="PS50109">
    <property type="entry name" value="HIS_KIN"/>
    <property type="match status" value="1"/>
</dbReference>
<dbReference type="InterPro" id="IPR005467">
    <property type="entry name" value="His_kinase_dom"/>
</dbReference>
<comment type="caution">
    <text evidence="12">The sequence shown here is derived from an EMBL/GenBank/DDBJ whole genome shotgun (WGS) entry which is preliminary data.</text>
</comment>
<keyword evidence="6" id="KW-0418">Kinase</keyword>
<dbReference type="SUPFAM" id="SSF48452">
    <property type="entry name" value="TPR-like"/>
    <property type="match status" value="2"/>
</dbReference>
<dbReference type="GO" id="GO:0030295">
    <property type="term" value="F:protein kinase activator activity"/>
    <property type="evidence" value="ECO:0007669"/>
    <property type="project" value="TreeGrafter"/>
</dbReference>
<evidence type="ECO:0000256" key="10">
    <source>
        <dbReference type="SAM" id="Phobius"/>
    </source>
</evidence>
<evidence type="ECO:0000256" key="6">
    <source>
        <dbReference type="ARBA" id="ARBA00022777"/>
    </source>
</evidence>
<evidence type="ECO:0000256" key="7">
    <source>
        <dbReference type="ARBA" id="ARBA00022840"/>
    </source>
</evidence>
<dbReference type="EC" id="2.7.13.3" evidence="2"/>
<dbReference type="GO" id="GO:0007234">
    <property type="term" value="P:osmosensory signaling via phosphorelay pathway"/>
    <property type="evidence" value="ECO:0007669"/>
    <property type="project" value="TreeGrafter"/>
</dbReference>
<evidence type="ECO:0000256" key="9">
    <source>
        <dbReference type="SAM" id="Coils"/>
    </source>
</evidence>
<dbReference type="CDD" id="cd00075">
    <property type="entry name" value="HATPase"/>
    <property type="match status" value="1"/>
</dbReference>
<evidence type="ECO:0000256" key="3">
    <source>
        <dbReference type="ARBA" id="ARBA00022553"/>
    </source>
</evidence>
<dbReference type="SMART" id="SM00028">
    <property type="entry name" value="TPR"/>
    <property type="match status" value="3"/>
</dbReference>
<evidence type="ECO:0000256" key="2">
    <source>
        <dbReference type="ARBA" id="ARBA00012438"/>
    </source>
</evidence>
<evidence type="ECO:0000256" key="8">
    <source>
        <dbReference type="ARBA" id="ARBA00023012"/>
    </source>
</evidence>
<dbReference type="Gene3D" id="3.30.565.10">
    <property type="entry name" value="Histidine kinase-like ATPase, C-terminal domain"/>
    <property type="match status" value="1"/>
</dbReference>
<evidence type="ECO:0000313" key="12">
    <source>
        <dbReference type="EMBL" id="RAK02138.1"/>
    </source>
</evidence>
<keyword evidence="8" id="KW-0902">Two-component regulatory system</keyword>
<keyword evidence="5" id="KW-0547">Nucleotide-binding</keyword>
<keyword evidence="4" id="KW-0808">Transferase</keyword>
<dbReference type="SUPFAM" id="SSF55874">
    <property type="entry name" value="ATPase domain of HSP90 chaperone/DNA topoisomerase II/histidine kinase"/>
    <property type="match status" value="1"/>
</dbReference>
<dbReference type="InterPro" id="IPR004358">
    <property type="entry name" value="Sig_transdc_His_kin-like_C"/>
</dbReference>
<dbReference type="Gene3D" id="1.10.287.130">
    <property type="match status" value="1"/>
</dbReference>
<evidence type="ECO:0000256" key="4">
    <source>
        <dbReference type="ARBA" id="ARBA00022679"/>
    </source>
</evidence>
<dbReference type="PANTHER" id="PTHR42878">
    <property type="entry name" value="TWO-COMPONENT HISTIDINE KINASE"/>
    <property type="match status" value="1"/>
</dbReference>
<protein>
    <recommendedName>
        <fullName evidence="2">histidine kinase</fullName>
        <ecNumber evidence="2">2.7.13.3</ecNumber>
    </recommendedName>
</protein>
<keyword evidence="9" id="KW-0175">Coiled coil</keyword>
<evidence type="ECO:0000256" key="1">
    <source>
        <dbReference type="ARBA" id="ARBA00000085"/>
    </source>
</evidence>
<dbReference type="InterPro" id="IPR036890">
    <property type="entry name" value="HATPase_C_sf"/>
</dbReference>
<dbReference type="SUPFAM" id="SSF47384">
    <property type="entry name" value="Homodimeric domain of signal transducing histidine kinase"/>
    <property type="match status" value="1"/>
</dbReference>
<evidence type="ECO:0000256" key="5">
    <source>
        <dbReference type="ARBA" id="ARBA00022741"/>
    </source>
</evidence>
<dbReference type="Gene3D" id="1.25.40.10">
    <property type="entry name" value="Tetratricopeptide repeat domain"/>
    <property type="match status" value="2"/>
</dbReference>
<comment type="catalytic activity">
    <reaction evidence="1">
        <text>ATP + protein L-histidine = ADP + protein N-phospho-L-histidine.</text>
        <dbReference type="EC" id="2.7.13.3"/>
    </reaction>
</comment>
<dbReference type="InterPro" id="IPR011990">
    <property type="entry name" value="TPR-like_helical_dom_sf"/>
</dbReference>
<sequence>MCLGVSPAKGQVSEIRTLQRELATTTDSTSYLDKYNLIGFMMHMKSADSCLLYGIRAKAIADRQQYAKGKADALCNIATALFLKGVYSQALESYTEAMLEYKSIPDTIGTTQMLMNSAIVYEVLGDTLNAVKFSRRALNRASALRSDSIKCMLYANYNFLRPKSEPDSSDYYLNKAEEIAIRFKDQRAQLFIQQLKSDKLIRNGHLTKARELILQSLQIARTHQWEYHEIAGLDYYAKYFLKRNQIDSAIICYNRSYELASRSGFITFKTEILKSLRNCYQLKGDEKNRAITNERLVQALEEEKNSNNGFIGDYIAYHNTQQKVERLELQAKNNRQTIGLLLGLSLLAIGGIIFISVLYKKLREQARLQNQLNEKITEQNHLLKHSDEFKAKLVSMLAHDFRSPLNSTLSMVSLLKDEYVFSKEELERFYTALQSEIDTVLKTFDNILQWVKKQYSGFVATPDTILVYTAIEEAASLHHTLMQDKNLSLVNCVSKNLSITTDREIIQFINRNLIHNAIKFSPTGSSIIVDASYTHQEVIVSVKDKGAGMTQEQLDKLFAFTASSHSAIDRSAGVALTICKDFITKLNGRIWAESEPGRGTTFFYALPQPVFPAVQIQ</sequence>
<feature type="coiled-coil region" evidence="9">
    <location>
        <begin position="317"/>
        <end position="379"/>
    </location>
</feature>
<dbReference type="InterPro" id="IPR050351">
    <property type="entry name" value="BphY/WalK/GraS-like"/>
</dbReference>
<dbReference type="InterPro" id="IPR003594">
    <property type="entry name" value="HATPase_dom"/>
</dbReference>